<dbReference type="STRING" id="1123071.SAMN02745181_3474"/>
<gene>
    <name evidence="2" type="ORF">SAMN02745181_3474</name>
</gene>
<sequence>MLGSAIMRKTLITLLAGMALLTSSSLATPWTHRFEMGEDASSTIYHFYQVKQNGQTTRIRAVWNGGAQNKPTVTDYLLEDGKITIRHSTGERKDIAKLTAGQDAPLKLDEEYTIDDKSTNAPTAKPNINSSQLVDLQNLIYLLSQEREAIKKVAK</sequence>
<dbReference type="AlphaFoldDB" id="A0A1M6QQN8"/>
<feature type="signal peptide" evidence="1">
    <location>
        <begin position="1"/>
        <end position="27"/>
    </location>
</feature>
<reference evidence="2 3" key="1">
    <citation type="submission" date="2016-11" db="EMBL/GenBank/DDBJ databases">
        <authorList>
            <person name="Jaros S."/>
            <person name="Januszkiewicz K."/>
            <person name="Wedrychowicz H."/>
        </authorList>
    </citation>
    <scope>NUCLEOTIDE SEQUENCE [LARGE SCALE GENOMIC DNA]</scope>
    <source>
        <strain evidence="2 3">DSM 18772</strain>
    </source>
</reference>
<dbReference type="InParanoid" id="A0A1M6QQN8"/>
<dbReference type="Proteomes" id="UP000184510">
    <property type="component" value="Unassembled WGS sequence"/>
</dbReference>
<keyword evidence="1" id="KW-0732">Signal</keyword>
<organism evidence="2 3">
    <name type="scientific">Rubritalea squalenifaciens DSM 18772</name>
    <dbReference type="NCBI Taxonomy" id="1123071"/>
    <lineage>
        <taxon>Bacteria</taxon>
        <taxon>Pseudomonadati</taxon>
        <taxon>Verrucomicrobiota</taxon>
        <taxon>Verrucomicrobiia</taxon>
        <taxon>Verrucomicrobiales</taxon>
        <taxon>Rubritaleaceae</taxon>
        <taxon>Rubritalea</taxon>
    </lineage>
</organism>
<dbReference type="EMBL" id="FQYR01000006">
    <property type="protein sequence ID" value="SHK22413.1"/>
    <property type="molecule type" value="Genomic_DNA"/>
</dbReference>
<keyword evidence="3" id="KW-1185">Reference proteome</keyword>
<name>A0A1M6QQN8_9BACT</name>
<protein>
    <submittedName>
        <fullName evidence="2">Uncharacterized protein</fullName>
    </submittedName>
</protein>
<feature type="chain" id="PRO_5012929227" evidence="1">
    <location>
        <begin position="28"/>
        <end position="155"/>
    </location>
</feature>
<accession>A0A1M6QQN8</accession>
<proteinExistence type="predicted"/>
<evidence type="ECO:0000256" key="1">
    <source>
        <dbReference type="SAM" id="SignalP"/>
    </source>
</evidence>
<evidence type="ECO:0000313" key="3">
    <source>
        <dbReference type="Proteomes" id="UP000184510"/>
    </source>
</evidence>
<evidence type="ECO:0000313" key="2">
    <source>
        <dbReference type="EMBL" id="SHK22413.1"/>
    </source>
</evidence>